<feature type="domain" description="DUF5648" evidence="4">
    <location>
        <begin position="30"/>
        <end position="163"/>
    </location>
</feature>
<keyword evidence="2" id="KW-1133">Transmembrane helix</keyword>
<dbReference type="InterPro" id="IPR043708">
    <property type="entry name" value="DUF5648"/>
</dbReference>
<keyword evidence="6" id="KW-1185">Reference proteome</keyword>
<accession>A0A8H6SBV5</accession>
<comment type="caution">
    <text evidence="5">The sequence shown here is derived from an EMBL/GenBank/DDBJ whole genome shotgun (WGS) entry which is preliminary data.</text>
</comment>
<evidence type="ECO:0000256" key="2">
    <source>
        <dbReference type="SAM" id="Phobius"/>
    </source>
</evidence>
<reference evidence="5" key="1">
    <citation type="submission" date="2020-05" db="EMBL/GenBank/DDBJ databases">
        <title>Mycena genomes resolve the evolution of fungal bioluminescence.</title>
        <authorList>
            <person name="Tsai I.J."/>
        </authorList>
    </citation>
    <scope>NUCLEOTIDE SEQUENCE</scope>
    <source>
        <strain evidence="5">110903Hualien_Pintung</strain>
    </source>
</reference>
<feature type="signal peptide" evidence="3">
    <location>
        <begin position="1"/>
        <end position="20"/>
    </location>
</feature>
<dbReference type="Proteomes" id="UP000613580">
    <property type="component" value="Unassembled WGS sequence"/>
</dbReference>
<evidence type="ECO:0000256" key="1">
    <source>
        <dbReference type="SAM" id="MobiDB-lite"/>
    </source>
</evidence>
<evidence type="ECO:0000313" key="6">
    <source>
        <dbReference type="Proteomes" id="UP000613580"/>
    </source>
</evidence>
<feature type="region of interest" description="Disordered" evidence="1">
    <location>
        <begin position="340"/>
        <end position="362"/>
    </location>
</feature>
<dbReference type="OrthoDB" id="9971254at2759"/>
<keyword evidence="3" id="KW-0732">Signal</keyword>
<feature type="transmembrane region" description="Helical" evidence="2">
    <location>
        <begin position="193"/>
        <end position="216"/>
    </location>
</feature>
<dbReference type="AlphaFoldDB" id="A0A8H6SBV5"/>
<dbReference type="EMBL" id="JACAZE010000016">
    <property type="protein sequence ID" value="KAF7296675.1"/>
    <property type="molecule type" value="Genomic_DNA"/>
</dbReference>
<name>A0A8H6SBV5_MYCCL</name>
<organism evidence="5 6">
    <name type="scientific">Mycena chlorophos</name>
    <name type="common">Agaric fungus</name>
    <name type="synonym">Agaricus chlorophos</name>
    <dbReference type="NCBI Taxonomy" id="658473"/>
    <lineage>
        <taxon>Eukaryota</taxon>
        <taxon>Fungi</taxon>
        <taxon>Dikarya</taxon>
        <taxon>Basidiomycota</taxon>
        <taxon>Agaricomycotina</taxon>
        <taxon>Agaricomycetes</taxon>
        <taxon>Agaricomycetidae</taxon>
        <taxon>Agaricales</taxon>
        <taxon>Marasmiineae</taxon>
        <taxon>Mycenaceae</taxon>
        <taxon>Mycena</taxon>
    </lineage>
</organism>
<keyword evidence="2" id="KW-0812">Transmembrane</keyword>
<protein>
    <submittedName>
        <fullName evidence="5">F-box domain-containing protein</fullName>
    </submittedName>
</protein>
<evidence type="ECO:0000256" key="3">
    <source>
        <dbReference type="SAM" id="SignalP"/>
    </source>
</evidence>
<feature type="chain" id="PRO_5034112408" evidence="3">
    <location>
        <begin position="21"/>
        <end position="394"/>
    </location>
</feature>
<dbReference type="Pfam" id="PF18885">
    <property type="entry name" value="DUF5648"/>
    <property type="match status" value="1"/>
</dbReference>
<evidence type="ECO:0000259" key="4">
    <source>
        <dbReference type="Pfam" id="PF18885"/>
    </source>
</evidence>
<sequence>MRCVLVIVATSLALVQEAFGQCADPSLAVPLYRAWNPTATDHFYTTSAQEVANATGYNDEGIRAYLYPTQVANTTEFYRLYAKSIVDHFYTTSRTSVSSAESEGYVEENNTPMFIYPSQICGSVPFYRMYSSTLDDHFYTVDPAEMNAALNESYTFEEVAGYVTNTTSVKSIPTQSTTQSSVPSTSSSQSDTALIAGVTAAAIALALVVVVLLFVLRRHKHATRQPRVLLDDVDEDKPQRVSVNSSAWELTPFRDARGVDTRSYTDVSSMSSANLVPPTTPFGAQSTWSQTSSLRTLSVVNYDPDQPPEKPLVLSKAAQMRQEQLRNQLEAVQAQLGALGRGDLEDREQSQAGPSTKLEEQNVALRLRVQELEAQMESKWANGLSDEPPPGYME</sequence>
<keyword evidence="2" id="KW-0472">Membrane</keyword>
<proteinExistence type="predicted"/>
<gene>
    <name evidence="5" type="ORF">HMN09_01076300</name>
</gene>
<evidence type="ECO:0000313" key="5">
    <source>
        <dbReference type="EMBL" id="KAF7296675.1"/>
    </source>
</evidence>